<evidence type="ECO:0000313" key="5">
    <source>
        <dbReference type="Proteomes" id="UP000069549"/>
    </source>
</evidence>
<reference evidence="2 5" key="1">
    <citation type="submission" date="2016-02" db="EMBL/GenBank/DDBJ databases">
        <authorList>
            <consortium name="Pathogen Informatics"/>
        </authorList>
    </citation>
    <scope>NUCLEOTIDE SEQUENCE [LARGE SCALE GENOMIC DNA]</scope>
    <source>
        <strain evidence="2 5">K173</strain>
        <strain evidence="3 6">SP11 Antwerpcl1</strain>
        <strain evidence="4 7">SP11 RLL</strain>
    </source>
</reference>
<name>A0A0Y9UDT0_PLABE</name>
<gene>
    <name evidence="2" type="ORF">PBK173_000058300</name>
    <name evidence="3" type="ORF">PBSP11A_000055600</name>
    <name evidence="4" type="ORF">PBSP11RLL_000055500</name>
</gene>
<evidence type="ECO:0000313" key="3">
    <source>
        <dbReference type="EMBL" id="SCM15539.1"/>
    </source>
</evidence>
<evidence type="ECO:0000313" key="7">
    <source>
        <dbReference type="Proteomes" id="UP000219974"/>
    </source>
</evidence>
<protein>
    <submittedName>
        <fullName evidence="2">Uncharacterized protein</fullName>
    </submittedName>
</protein>
<dbReference type="Proteomes" id="UP000069549">
    <property type="component" value="Chromosome 4"/>
</dbReference>
<dbReference type="Proteomes" id="UP000219860">
    <property type="component" value="Chromosome 4"/>
</dbReference>
<keyword evidence="1" id="KW-0812">Transmembrane</keyword>
<dbReference type="Proteomes" id="UP000219974">
    <property type="component" value="Chromosome 4"/>
</dbReference>
<proteinExistence type="predicted"/>
<dbReference type="EMBL" id="LT608268">
    <property type="protein sequence ID" value="SCM17331.1"/>
    <property type="molecule type" value="Genomic_DNA"/>
</dbReference>
<sequence>MMKKLIRLQLTRGIHILSSKLPDKLKKIKTYINNYENSENELIRKKDYLSLLRNIYYSIPSRMNEREVWENFLNKLKIEKCYLRLKSIIKKNSISYDSLICRQIIFLYYIGFDGEVKILLDKINNKLIKCNENNFKECDKIINEDMNDVIKMLYVLYNYQKNSESYKPMFLLFDKYIYYSKKYPINNIKYLFYFHLFYLNMNNSLNKVNKCIEIYRHLFETEQLMLLIRYVNIYLKHLYLHNAIKHKDDIDKKNNVAIIDKKKYENSDFSNRIQNRNSRNKISYKYENNKGYEQNNHNNNIFLNNMPNKIENEMNMFINNIFRINKNEKEYFVFTSFDDIEVINNEDNTNSIENDKQISSCSENKENGQDNGSVFMANKTVNTKVNEIEKCVKEDVINNCDDVGVFKDLGECDNKGIDDIYNNGSVINKYIDNKKIEKKKKIIKVSKSELMIYSNIHNLCVKEIFKNILLNKEKINVDIIFNNFISNLFKDKYIYLLMEELKNKITYIDEENYLAYLKQVKLLKLYDNPLFVTVSNVFFKKYLFEKKYINNFHFADKITYYTDLFCHNYFLQKYILNIYKLNFITFNTKILKKILAKLFFYLHQNKSLINGFEQLIKTIIIKIINTGSLNDIIMVLFTLRQYNFCKSNNIRLENRDIQLNSHDYDVILTSIFDFKKNETMINNSNDKMSYLKNRQLIYQIIKEDVFDFLHFQISKNNNTTNLGNQINQENFKSNDNNYSHFLENEKNNFSRNINNLFNMFHLEDFQLNLFKQNYLKIFEYLSYRTIIEKHEINKMKYFDKYYDINIIIMIVKQLTKLFYVFLCNIFDAIQKGNNNLQMFECINNFFNDNLYYYNLSGKKNMNNMFYNNTISNNEYNDKMKNNSLNFSNINKVENVDSKECEKGIEINEIGNRKYFNNKYMEIKKKTDTTFEQNSLLGDNETEINKNYNYSEEYNAHYINLFIVKKEIDPIVLKKYQEKYMIEYNMIKNFTELLLMIILDNFVYFEIKKYYFINFFFLIFQNKFIPMSIYHYLLFYRIFKNLFYNQINKKERREYIFSENYFNKNKNYIINTCITQIKTIILDQINNQINDNNIMASHDANHNIDIPNPIEEKYHKNNFNKYNNNAGGFGKKKQMLDIKNIINLILYSFNSEDIVDIFKSCFLFSFNNYFKHNKKNIFIKFVCENNSLQMASSNKENDATIVSCNDFFTIRSYLYMNNNKNNNNNNKKMDEIAHFNSCNNTDISDYNPYVSISNYCYSKYNIMNMFEFYYINIIYEKYINTHRFDNKKDYHCYLNFLTTKKYFEPHEIVNLCTMVEKENGKETEQNILIDNNSERQNIEIIITNIKNSFSAYNNLEFFISYFFFLMVFSKKDYFNDIYKILNEVNKSILLNNNVDPFWYFLLLQIIYVFKIKNLYIFDLILSKYKNVSYFYNYLISSIKKKNNQIENNNYIDASRNNTIKYNIIEYLKKKNINFLTNVALKDSPFIFDIYIPSKSILFINNEKCLFCDIFMQNLQESMLNQINSKIMIIDQKSYKWLASIL</sequence>
<feature type="transmembrane region" description="Helical" evidence="1">
    <location>
        <begin position="1010"/>
        <end position="1032"/>
    </location>
</feature>
<evidence type="ECO:0000313" key="2">
    <source>
        <dbReference type="EMBL" id="CXI01461.1"/>
    </source>
</evidence>
<evidence type="ECO:0000313" key="4">
    <source>
        <dbReference type="EMBL" id="SCM17331.1"/>
    </source>
</evidence>
<evidence type="ECO:0000256" key="1">
    <source>
        <dbReference type="SAM" id="Phobius"/>
    </source>
</evidence>
<dbReference type="EMBL" id="LT608252">
    <property type="protein sequence ID" value="SCM15539.1"/>
    <property type="molecule type" value="Genomic_DNA"/>
</dbReference>
<keyword evidence="1" id="KW-1133">Transmembrane helix</keyword>
<organism evidence="2 5">
    <name type="scientific">Plasmodium berghei</name>
    <dbReference type="NCBI Taxonomy" id="5821"/>
    <lineage>
        <taxon>Eukaryota</taxon>
        <taxon>Sar</taxon>
        <taxon>Alveolata</taxon>
        <taxon>Apicomplexa</taxon>
        <taxon>Aconoidasida</taxon>
        <taxon>Haemosporida</taxon>
        <taxon>Plasmodiidae</taxon>
        <taxon>Plasmodium</taxon>
        <taxon>Plasmodium (Vinckeia)</taxon>
    </lineage>
</organism>
<accession>A0A0Y9UDT0</accession>
<dbReference type="VEuPathDB" id="PlasmoDB:PBANKA_0408000"/>
<keyword evidence="1" id="KW-0472">Membrane</keyword>
<dbReference type="EMBL" id="LT160024">
    <property type="protein sequence ID" value="CXI01461.1"/>
    <property type="molecule type" value="Genomic_DNA"/>
</dbReference>
<dbReference type="OMA" id="CNEDDTY"/>
<evidence type="ECO:0000313" key="6">
    <source>
        <dbReference type="Proteomes" id="UP000219860"/>
    </source>
</evidence>
<dbReference type="OrthoDB" id="370930at2759"/>